<feature type="compositionally biased region" description="Basic and acidic residues" evidence="1">
    <location>
        <begin position="184"/>
        <end position="198"/>
    </location>
</feature>
<protein>
    <recommendedName>
        <fullName evidence="4">Fungal N-terminal domain-containing protein</fullName>
    </recommendedName>
</protein>
<proteinExistence type="predicted"/>
<feature type="region of interest" description="Disordered" evidence="1">
    <location>
        <begin position="139"/>
        <end position="221"/>
    </location>
</feature>
<keyword evidence="3" id="KW-1185">Reference proteome</keyword>
<reference evidence="2 3" key="1">
    <citation type="submission" date="2020-01" db="EMBL/GenBank/DDBJ databases">
        <title>Identification and distribution of gene clusters putatively required for synthesis of sphingolipid metabolism inhibitors in phylogenetically diverse species of the filamentous fungus Fusarium.</title>
        <authorList>
            <person name="Kim H.-S."/>
            <person name="Busman M."/>
            <person name="Brown D.W."/>
            <person name="Divon H."/>
            <person name="Uhlig S."/>
            <person name="Proctor R.H."/>
        </authorList>
    </citation>
    <scope>NUCLEOTIDE SEQUENCE [LARGE SCALE GENOMIC DNA]</scope>
    <source>
        <strain evidence="2 3">NRRL 20459</strain>
    </source>
</reference>
<feature type="compositionally biased region" description="Polar residues" evidence="1">
    <location>
        <begin position="205"/>
        <end position="221"/>
    </location>
</feature>
<dbReference type="Proteomes" id="UP000554235">
    <property type="component" value="Unassembled WGS sequence"/>
</dbReference>
<dbReference type="OrthoDB" id="5069016at2759"/>
<evidence type="ECO:0008006" key="4">
    <source>
        <dbReference type="Google" id="ProtNLM"/>
    </source>
</evidence>
<evidence type="ECO:0000313" key="2">
    <source>
        <dbReference type="EMBL" id="KAF4463839.1"/>
    </source>
</evidence>
<sequence>MAEIIGVAASATQLATACFSLIDVVKKIKGGTSTLRTYQQQLRDLRNLSTCIAGNPLLQTPEVGVQTQAILFIIKNNCLNSLLQKGRLLRTWGLIYREQDLLETFAQLERQKTNLSLAIEHIQSKVLYQIRVDVHKMAERQGSNSPASNALAMSDMPQPGPQRPSQVVDTPITIPSPTPLDPNFVHRVDTFSRQHQPDPRGQGHASMSTQPNQHGSRSNTASQYRGMIAGAGVTQQNGGRFMMSASTSQEISSNRVTPSVHISPVKIGDGNQFNGHEIVRTDNEPGFQVPDTSEDIWINGRMWSSPPPTGTAGTQFNGNLIREFNPDQDK</sequence>
<name>A0A8H4LA20_9HYPO</name>
<organism evidence="2 3">
    <name type="scientific">Fusarium albosuccineum</name>
    <dbReference type="NCBI Taxonomy" id="1237068"/>
    <lineage>
        <taxon>Eukaryota</taxon>
        <taxon>Fungi</taxon>
        <taxon>Dikarya</taxon>
        <taxon>Ascomycota</taxon>
        <taxon>Pezizomycotina</taxon>
        <taxon>Sordariomycetes</taxon>
        <taxon>Hypocreomycetidae</taxon>
        <taxon>Hypocreales</taxon>
        <taxon>Nectriaceae</taxon>
        <taxon>Fusarium</taxon>
        <taxon>Fusarium decemcellulare species complex</taxon>
    </lineage>
</organism>
<evidence type="ECO:0000256" key="1">
    <source>
        <dbReference type="SAM" id="MobiDB-lite"/>
    </source>
</evidence>
<dbReference type="AlphaFoldDB" id="A0A8H4LA20"/>
<dbReference type="EMBL" id="JAADYS010001296">
    <property type="protein sequence ID" value="KAF4463839.1"/>
    <property type="molecule type" value="Genomic_DNA"/>
</dbReference>
<comment type="caution">
    <text evidence="2">The sequence shown here is derived from an EMBL/GenBank/DDBJ whole genome shotgun (WGS) entry which is preliminary data.</text>
</comment>
<evidence type="ECO:0000313" key="3">
    <source>
        <dbReference type="Proteomes" id="UP000554235"/>
    </source>
</evidence>
<accession>A0A8H4LA20</accession>
<gene>
    <name evidence="2" type="ORF">FALBO_9327</name>
</gene>